<evidence type="ECO:0000313" key="14">
    <source>
        <dbReference type="Proteomes" id="UP001279410"/>
    </source>
</evidence>
<organism evidence="13 14">
    <name type="scientific">Lates japonicus</name>
    <name type="common">Japanese lates</name>
    <dbReference type="NCBI Taxonomy" id="270547"/>
    <lineage>
        <taxon>Eukaryota</taxon>
        <taxon>Metazoa</taxon>
        <taxon>Chordata</taxon>
        <taxon>Craniata</taxon>
        <taxon>Vertebrata</taxon>
        <taxon>Euteleostomi</taxon>
        <taxon>Actinopterygii</taxon>
        <taxon>Neopterygii</taxon>
        <taxon>Teleostei</taxon>
        <taxon>Neoteleostei</taxon>
        <taxon>Acanthomorphata</taxon>
        <taxon>Carangaria</taxon>
        <taxon>Carangaria incertae sedis</taxon>
        <taxon>Centropomidae</taxon>
        <taxon>Lates</taxon>
    </lineage>
</organism>
<dbReference type="Pfam" id="PF24317">
    <property type="entry name" value="PSI_Plexin-B"/>
    <property type="match status" value="1"/>
</dbReference>
<dbReference type="FunFam" id="2.60.40.10:FF:000131">
    <property type="entry name" value="Plexin A2"/>
    <property type="match status" value="1"/>
</dbReference>
<feature type="domain" description="Sema" evidence="12">
    <location>
        <begin position="1"/>
        <end position="274"/>
    </location>
</feature>
<dbReference type="PANTHER" id="PTHR22625:SF69">
    <property type="entry name" value="PLEXIN-B3"/>
    <property type="match status" value="1"/>
</dbReference>
<keyword evidence="7" id="KW-1133">Transmembrane helix</keyword>
<dbReference type="GO" id="GO:0008360">
    <property type="term" value="P:regulation of cell shape"/>
    <property type="evidence" value="ECO:0007669"/>
    <property type="project" value="TreeGrafter"/>
</dbReference>
<dbReference type="Gene3D" id="2.60.40.10">
    <property type="entry name" value="Immunoglobulins"/>
    <property type="match status" value="3"/>
</dbReference>
<dbReference type="GO" id="GO:0017154">
    <property type="term" value="F:semaphorin receptor activity"/>
    <property type="evidence" value="ECO:0007669"/>
    <property type="project" value="InterPro"/>
</dbReference>
<dbReference type="InterPro" id="IPR015943">
    <property type="entry name" value="WD40/YVTN_repeat-like_dom_sf"/>
</dbReference>
<dbReference type="InterPro" id="IPR001627">
    <property type="entry name" value="Semap_dom"/>
</dbReference>
<dbReference type="GO" id="GO:0002116">
    <property type="term" value="C:semaphorin receptor complex"/>
    <property type="evidence" value="ECO:0007669"/>
    <property type="project" value="TreeGrafter"/>
</dbReference>
<keyword evidence="9" id="KW-1015">Disulfide bond</keyword>
<feature type="non-terminal residue" evidence="13">
    <location>
        <position position="1"/>
    </location>
</feature>
<dbReference type="GO" id="GO:0007162">
    <property type="term" value="P:negative regulation of cell adhesion"/>
    <property type="evidence" value="ECO:0007669"/>
    <property type="project" value="TreeGrafter"/>
</dbReference>
<evidence type="ECO:0000256" key="3">
    <source>
        <dbReference type="ARBA" id="ARBA00022553"/>
    </source>
</evidence>
<keyword evidence="8" id="KW-0472">Membrane</keyword>
<dbReference type="EMBL" id="BRZM01000692">
    <property type="protein sequence ID" value="GLD71672.1"/>
    <property type="molecule type" value="Genomic_DNA"/>
</dbReference>
<dbReference type="GO" id="GO:0050772">
    <property type="term" value="P:positive regulation of axonogenesis"/>
    <property type="evidence" value="ECO:0007669"/>
    <property type="project" value="TreeGrafter"/>
</dbReference>
<comment type="subcellular location">
    <subcellularLocation>
        <location evidence="1">Cell membrane</location>
        <topology evidence="1">Single-pass type I membrane protein</topology>
    </subcellularLocation>
</comment>
<sequence>MVGLSTPAAWKAGDSESWNPGLGIFIVVPPRRAFSQEEELGKLVVGSYSEYNNHFVKAVAHGDDVYFLFSRRDMWHKKEYRTSPGSKLTASAHAWRCRCFARAGQASTPVATGRSALCVYGMAELDTMLRQAQEVCYTEGGRGSSGQEEAYIEYAVSSKCLRLPKVSLSEYPCGGEHTPNPIASAVPLQATPTFTSTTQLTAVTTATEAGHTIAFLGDREGRLHKVLVRPDRSGDLYGSVSVDSGSVVSADLLLDDSQQHVYVLTNSRLSKVPVSSCERQTDCQSCLTLRDPYCGWCVLEGRCSRKHQCQRHLQSNHWLWSFEPTNQCVTVQSLQPANQSKDEQTQVTLSVVQLPILTESESLSCVFGLLPPRPTIVMGTSITCQSPAPELLPPIPTGSGEQDGSSCLSCVSSVWSCNWCPLDQLCTHNHSCPNQHIILNQRDSPGPTSCPLVFSLQSSALVPMGLSTTVVLQGRNLDVYTDEAQYVCVVEIQGVQVNLTAAVERTPDNTHTFTCSPHQFQYAVSQLQYSAPVYLRRGERRIDASPGLRLQLYDCSAGQSDCSQCRAVPEEYGCVWCVGSSAPSCVYNQSCTSTPADTCPPPQITQVLPVSGPLEGGVLVT</sequence>
<evidence type="ECO:0000256" key="1">
    <source>
        <dbReference type="ARBA" id="ARBA00004251"/>
    </source>
</evidence>
<evidence type="ECO:0000256" key="2">
    <source>
        <dbReference type="ARBA" id="ARBA00022475"/>
    </source>
</evidence>
<comment type="caution">
    <text evidence="11">Lacks conserved residue(s) required for the propagation of feature annotation.</text>
</comment>
<dbReference type="Pfam" id="PF01437">
    <property type="entry name" value="PSI"/>
    <property type="match status" value="1"/>
</dbReference>
<keyword evidence="10" id="KW-0325">Glycoprotein</keyword>
<evidence type="ECO:0000256" key="8">
    <source>
        <dbReference type="ARBA" id="ARBA00023136"/>
    </source>
</evidence>
<dbReference type="InterPro" id="IPR002165">
    <property type="entry name" value="Plexin_repeat"/>
</dbReference>
<dbReference type="InterPro" id="IPR036352">
    <property type="entry name" value="Semap_dom_sf"/>
</dbReference>
<dbReference type="SUPFAM" id="SSF101912">
    <property type="entry name" value="Sema domain"/>
    <property type="match status" value="1"/>
</dbReference>
<dbReference type="GO" id="GO:0007411">
    <property type="term" value="P:axon guidance"/>
    <property type="evidence" value="ECO:0007669"/>
    <property type="project" value="UniProtKB-ARBA"/>
</dbReference>
<evidence type="ECO:0000256" key="7">
    <source>
        <dbReference type="ARBA" id="ARBA00022989"/>
    </source>
</evidence>
<dbReference type="Pfam" id="PF01403">
    <property type="entry name" value="Sema"/>
    <property type="match status" value="1"/>
</dbReference>
<evidence type="ECO:0000256" key="9">
    <source>
        <dbReference type="ARBA" id="ARBA00023157"/>
    </source>
</evidence>
<keyword evidence="4" id="KW-0812">Transmembrane</keyword>
<name>A0AAD3RK99_LATJO</name>
<dbReference type="AlphaFoldDB" id="A0AAD3RK99"/>
<dbReference type="GO" id="GO:0030334">
    <property type="term" value="P:regulation of cell migration"/>
    <property type="evidence" value="ECO:0007669"/>
    <property type="project" value="TreeGrafter"/>
</dbReference>
<keyword evidence="2" id="KW-1003">Cell membrane</keyword>
<dbReference type="Pfam" id="PF24479">
    <property type="entry name" value="PSI_PlexinA-B"/>
    <property type="match status" value="1"/>
</dbReference>
<dbReference type="Proteomes" id="UP001279410">
    <property type="component" value="Unassembled WGS sequence"/>
</dbReference>
<comment type="caution">
    <text evidence="13">The sequence shown here is derived from an EMBL/GenBank/DDBJ whole genome shotgun (WGS) entry which is preliminary data.</text>
</comment>
<protein>
    <submittedName>
        <fullName evidence="13">Plexin-B1-like isoform X1</fullName>
    </submittedName>
</protein>
<reference evidence="13" key="1">
    <citation type="submission" date="2022-08" db="EMBL/GenBank/DDBJ databases">
        <title>Genome sequencing of akame (Lates japonicus).</title>
        <authorList>
            <person name="Hashiguchi Y."/>
            <person name="Takahashi H."/>
        </authorList>
    </citation>
    <scope>NUCLEOTIDE SEQUENCE</scope>
    <source>
        <strain evidence="13">Kochi</strain>
    </source>
</reference>
<dbReference type="SMART" id="SM00423">
    <property type="entry name" value="PSI"/>
    <property type="match status" value="3"/>
</dbReference>
<evidence type="ECO:0000259" key="12">
    <source>
        <dbReference type="PROSITE" id="PS51004"/>
    </source>
</evidence>
<dbReference type="Pfam" id="PF17960">
    <property type="entry name" value="TIG_plexin"/>
    <property type="match status" value="1"/>
</dbReference>
<accession>A0AAD3RK99</accession>
<keyword evidence="3" id="KW-0597">Phosphoprotein</keyword>
<dbReference type="SUPFAM" id="SSF103575">
    <property type="entry name" value="Plexin repeat"/>
    <property type="match status" value="1"/>
</dbReference>
<evidence type="ECO:0000256" key="6">
    <source>
        <dbReference type="ARBA" id="ARBA00022737"/>
    </source>
</evidence>
<evidence type="ECO:0000256" key="4">
    <source>
        <dbReference type="ARBA" id="ARBA00022692"/>
    </source>
</evidence>
<dbReference type="InterPro" id="IPR041362">
    <property type="entry name" value="TIG2_plexin"/>
</dbReference>
<evidence type="ECO:0000256" key="11">
    <source>
        <dbReference type="PROSITE-ProRule" id="PRU00352"/>
    </source>
</evidence>
<keyword evidence="5" id="KW-0732">Signal</keyword>
<dbReference type="InterPro" id="IPR016201">
    <property type="entry name" value="PSI"/>
</dbReference>
<evidence type="ECO:0000313" key="13">
    <source>
        <dbReference type="EMBL" id="GLD71672.1"/>
    </source>
</evidence>
<gene>
    <name evidence="13" type="ORF">AKAME5_002299400</name>
</gene>
<dbReference type="InterPro" id="IPR013783">
    <property type="entry name" value="Ig-like_fold"/>
</dbReference>
<dbReference type="Gene3D" id="2.130.10.10">
    <property type="entry name" value="YVTN repeat-like/Quinoprotein amine dehydrogenase"/>
    <property type="match status" value="1"/>
</dbReference>
<proteinExistence type="predicted"/>
<dbReference type="InterPro" id="IPR041019">
    <property type="entry name" value="TIG1_plexin"/>
</dbReference>
<dbReference type="GO" id="GO:0005886">
    <property type="term" value="C:plasma membrane"/>
    <property type="evidence" value="ECO:0007669"/>
    <property type="project" value="UniProtKB-SubCell"/>
</dbReference>
<dbReference type="SMART" id="SM00630">
    <property type="entry name" value="Sema"/>
    <property type="match status" value="1"/>
</dbReference>
<dbReference type="PANTHER" id="PTHR22625">
    <property type="entry name" value="PLEXIN"/>
    <property type="match status" value="1"/>
</dbReference>
<dbReference type="Pfam" id="PF18020">
    <property type="entry name" value="TIG_2"/>
    <property type="match status" value="1"/>
</dbReference>
<evidence type="ECO:0000256" key="5">
    <source>
        <dbReference type="ARBA" id="ARBA00022729"/>
    </source>
</evidence>
<evidence type="ECO:0000256" key="10">
    <source>
        <dbReference type="ARBA" id="ARBA00023180"/>
    </source>
</evidence>
<keyword evidence="6" id="KW-0677">Repeat</keyword>
<dbReference type="InterPro" id="IPR057533">
    <property type="entry name" value="PSI_Plexin-B"/>
</dbReference>
<dbReference type="InterPro" id="IPR031148">
    <property type="entry name" value="Plexin"/>
</dbReference>
<dbReference type="PROSITE" id="PS51004">
    <property type="entry name" value="SEMA"/>
    <property type="match status" value="1"/>
</dbReference>
<keyword evidence="14" id="KW-1185">Reference proteome</keyword>